<keyword evidence="3" id="KW-1185">Reference proteome</keyword>
<gene>
    <name evidence="2" type="ORF">HUV48_10345</name>
</gene>
<accession>A0A850H854</accession>
<proteinExistence type="predicted"/>
<dbReference type="RefSeq" id="WP_176267684.1">
    <property type="nucleotide sequence ID" value="NZ_JABWGV010000003.1"/>
</dbReference>
<reference evidence="2 3" key="1">
    <citation type="submission" date="2020-06" db="EMBL/GenBank/DDBJ databases">
        <title>Altererythrobacter sp. HHU K3-1.</title>
        <authorList>
            <person name="Zhang D."/>
            <person name="Xue H."/>
        </authorList>
    </citation>
    <scope>NUCLEOTIDE SEQUENCE [LARGE SCALE GENOMIC DNA]</scope>
    <source>
        <strain evidence="2 3">HHU K3-1</strain>
    </source>
</reference>
<sequence length="158" mass="17109">MIRRRPRCGVRLGRLSLPLAALLAAWPASAQLRADENRAQLAADAAQSPEKSDAAGTNVRCKTGPVVKQLGGTYWIVFSCDDSKSLIFLSDQRNPAFPFMFVAMAKDDRYEVRGQGEGDKDAAAPAFEALMKMPATELFALVEETQAVPDGSKPPVIK</sequence>
<evidence type="ECO:0000313" key="2">
    <source>
        <dbReference type="EMBL" id="NVD45405.1"/>
    </source>
</evidence>
<dbReference type="EMBL" id="JABWGV010000003">
    <property type="protein sequence ID" value="NVD45405.1"/>
    <property type="molecule type" value="Genomic_DNA"/>
</dbReference>
<feature type="chain" id="PRO_5032885888" evidence="1">
    <location>
        <begin position="31"/>
        <end position="158"/>
    </location>
</feature>
<evidence type="ECO:0000313" key="3">
    <source>
        <dbReference type="Proteomes" id="UP000561438"/>
    </source>
</evidence>
<dbReference type="AlphaFoldDB" id="A0A850H854"/>
<name>A0A850H854_9SPHN</name>
<evidence type="ECO:0000256" key="1">
    <source>
        <dbReference type="SAM" id="SignalP"/>
    </source>
</evidence>
<dbReference type="Proteomes" id="UP000561438">
    <property type="component" value="Unassembled WGS sequence"/>
</dbReference>
<feature type="signal peptide" evidence="1">
    <location>
        <begin position="1"/>
        <end position="30"/>
    </location>
</feature>
<protein>
    <submittedName>
        <fullName evidence="2">Uncharacterized protein</fullName>
    </submittedName>
</protein>
<comment type="caution">
    <text evidence="2">The sequence shown here is derived from an EMBL/GenBank/DDBJ whole genome shotgun (WGS) entry which is preliminary data.</text>
</comment>
<organism evidence="2 3">
    <name type="scientific">Qipengyuania atrilutea</name>
    <dbReference type="NCBI Taxonomy" id="2744473"/>
    <lineage>
        <taxon>Bacteria</taxon>
        <taxon>Pseudomonadati</taxon>
        <taxon>Pseudomonadota</taxon>
        <taxon>Alphaproteobacteria</taxon>
        <taxon>Sphingomonadales</taxon>
        <taxon>Erythrobacteraceae</taxon>
        <taxon>Qipengyuania</taxon>
    </lineage>
</organism>
<keyword evidence="1" id="KW-0732">Signal</keyword>